<reference evidence="5 6" key="1">
    <citation type="journal article" date="2014" name="Genome Announc.">
        <title>Draft Genome Sequences of Three Alkaliphilic Bacillus Strains, Bacillus wakoensis JCM 9140T, Bacillus akibai JCM 9157T, and Bacillus hemicellulosilyticus JCM 9152T.</title>
        <authorList>
            <person name="Yuki M."/>
            <person name="Oshima K."/>
            <person name="Suda W."/>
            <person name="Oshida Y."/>
            <person name="Kitamura K."/>
            <person name="Iida T."/>
            <person name="Hattori M."/>
            <person name="Ohkuma M."/>
        </authorList>
    </citation>
    <scope>NUCLEOTIDE SEQUENCE [LARGE SCALE GENOMIC DNA]</scope>
    <source>
        <strain evidence="5 6">JCM 9157</strain>
    </source>
</reference>
<dbReference type="RefSeq" id="WP_035663022.1">
    <property type="nucleotide sequence ID" value="NZ_BAUV01000006.1"/>
</dbReference>
<dbReference type="InterPro" id="IPR042118">
    <property type="entry name" value="QueA_dom1"/>
</dbReference>
<organism evidence="5 6">
    <name type="scientific">Halalkalibacter akibai (strain ATCC 43226 / DSM 21942 / CIP 109018 / JCM 9157 / 1139)</name>
    <name type="common">Bacillus akibai</name>
    <dbReference type="NCBI Taxonomy" id="1236973"/>
    <lineage>
        <taxon>Bacteria</taxon>
        <taxon>Bacillati</taxon>
        <taxon>Bacillota</taxon>
        <taxon>Bacilli</taxon>
        <taxon>Bacillales</taxon>
        <taxon>Bacillaceae</taxon>
        <taxon>Halalkalibacter</taxon>
    </lineage>
</organism>
<dbReference type="GO" id="GO:0051075">
    <property type="term" value="F:S-adenosylmethionine:tRNA ribosyltransferase-isomerase activity"/>
    <property type="evidence" value="ECO:0007669"/>
    <property type="project" value="TreeGrafter"/>
</dbReference>
<keyword evidence="3" id="KW-0949">S-adenosyl-L-methionine</keyword>
<dbReference type="OrthoDB" id="9783887at2"/>
<sequence length="339" mass="38227">MKPLTYSFQVPAHLHANTPAEYRSSKREAVKLFVLDRHSGSYHHDNFDHFSTYLNKGDVLILNNSRTLPAVLHTIDKIEIRLAKKRQDDTWEALIIGALPKNGKLIFPDNVNATMKKSDSKKPLVTLQFSVSGNSFYEFLYRHGSPIRYEYIHREWPIQAYQTVFSSVPGSIEMPSAGRALSWKMLAQLQKKGVKIVFVQLHTGLSYFENDQWPEPSNHSEAFSVSNEVVTLIKQAKTTGSKVIAVGTTVVRALESAVDAYGMLRPTTGETTLHIKADTMLNVVDGLLTGFHEPEASHLDMLSAFIETPYLLTAYHEAINQGYLWHEFGDINLILPLNK</sequence>
<dbReference type="InterPro" id="IPR036100">
    <property type="entry name" value="QueA_sf"/>
</dbReference>
<dbReference type="InterPro" id="IPR003699">
    <property type="entry name" value="QueA"/>
</dbReference>
<comment type="caution">
    <text evidence="5">The sequence shown here is derived from an EMBL/GenBank/DDBJ whole genome shotgun (WGS) entry which is preliminary data.</text>
</comment>
<dbReference type="EMBL" id="BAUV01000006">
    <property type="protein sequence ID" value="GAE34243.1"/>
    <property type="molecule type" value="Genomic_DNA"/>
</dbReference>
<dbReference type="PANTHER" id="PTHR30307">
    <property type="entry name" value="S-ADENOSYLMETHIONINE:TRNA RIBOSYLTRANSFERASE-ISOMERASE"/>
    <property type="match status" value="1"/>
</dbReference>
<evidence type="ECO:0000313" key="6">
    <source>
        <dbReference type="Proteomes" id="UP000018896"/>
    </source>
</evidence>
<dbReference type="InterPro" id="IPR042119">
    <property type="entry name" value="QueA_dom2"/>
</dbReference>
<dbReference type="Proteomes" id="UP000018896">
    <property type="component" value="Unassembled WGS sequence"/>
</dbReference>
<dbReference type="Pfam" id="PF02547">
    <property type="entry name" value="Queuosine_synth"/>
    <property type="match status" value="1"/>
</dbReference>
<dbReference type="AlphaFoldDB" id="W4QRG7"/>
<keyword evidence="1" id="KW-0963">Cytoplasm</keyword>
<gene>
    <name evidence="5" type="ORF">JCM9157_1289</name>
</gene>
<dbReference type="SUPFAM" id="SSF111337">
    <property type="entry name" value="QueA-like"/>
    <property type="match status" value="1"/>
</dbReference>
<dbReference type="Gene3D" id="2.40.10.240">
    <property type="entry name" value="QueA-like"/>
    <property type="match status" value="1"/>
</dbReference>
<dbReference type="STRING" id="1236973.JCM9157_1289"/>
<evidence type="ECO:0000256" key="1">
    <source>
        <dbReference type="ARBA" id="ARBA00022490"/>
    </source>
</evidence>
<dbReference type="GO" id="GO:0008616">
    <property type="term" value="P:tRNA queuosine(34) biosynthetic process"/>
    <property type="evidence" value="ECO:0007669"/>
    <property type="project" value="UniProtKB-KW"/>
</dbReference>
<evidence type="ECO:0000313" key="5">
    <source>
        <dbReference type="EMBL" id="GAE34243.1"/>
    </source>
</evidence>
<keyword evidence="6" id="KW-1185">Reference proteome</keyword>
<dbReference type="PANTHER" id="PTHR30307:SF0">
    <property type="entry name" value="S-ADENOSYLMETHIONINE:TRNA RIBOSYLTRANSFERASE-ISOMERASE"/>
    <property type="match status" value="1"/>
</dbReference>
<evidence type="ECO:0000256" key="2">
    <source>
        <dbReference type="ARBA" id="ARBA00022679"/>
    </source>
</evidence>
<dbReference type="eggNOG" id="COG0809">
    <property type="taxonomic scope" value="Bacteria"/>
</dbReference>
<keyword evidence="4" id="KW-0671">Queuosine biosynthesis</keyword>
<keyword evidence="2 5" id="KW-0808">Transferase</keyword>
<evidence type="ECO:0000256" key="4">
    <source>
        <dbReference type="ARBA" id="ARBA00022785"/>
    </source>
</evidence>
<proteinExistence type="predicted"/>
<evidence type="ECO:0000256" key="3">
    <source>
        <dbReference type="ARBA" id="ARBA00022691"/>
    </source>
</evidence>
<keyword evidence="5" id="KW-0413">Isomerase</keyword>
<protein>
    <submittedName>
        <fullName evidence="5">S-adenosylmethionine:tRNA ribosyltransferase-isomerase</fullName>
    </submittedName>
</protein>
<accession>W4QRG7</accession>
<dbReference type="Gene3D" id="3.40.1780.10">
    <property type="entry name" value="QueA-like"/>
    <property type="match status" value="1"/>
</dbReference>
<name>W4QRG7_HALA3</name>